<sequence>MALKHELPQGAGYGMVIGIGFVFAAGIVITMRIAKRYLNEHAQTSEMFMVANRSVGVGLTASAVFSSWMWATETLWGSVVGYNFGVSGPFWFSVGLAFHISLMCVVGIQVKLKAPNGHTMLEIVKFRYGVVGHVVFMALCLINNIMSCSWMILSAAAGIASLTGMHIVASCMLIPFGVILYTVAGGLRATFLTDYVHTVIALVLLIYFSLAILLHKEIGGIHQLYDMVIQYGESTKILGNYQGSLMTFKSEEAIYFAIVHTIGNLGLVIMDTAFWQKSLAANLEATVPGYMIGSICIFCVSWALGTICGLSARVIENLPIFPNYPNGFSAADIGNGLVLPYTVAALLGKGASAGIVIMLFMTVTSTTSAEMIAVSSIISFDLYRTYINPNASDRAIIAVSHAGVIFFGLFAAGFAVMLHYVGTDLNWLGYFLGIVITPGVFPAILTLLWKRQSRAAATLAPVLGLGTGMGLWLGTAKYYSGHISVETLGASLPNVWGNIGSMFGSLLYSVVITLLRPEDFDWAKFQKITLVNEDKIADSESHTEGELVNTEKGDESGTHTPEFPLDKNESSPETSIHEHSATIPTLTNENFFQPRLVIPPEIRGFKRFLWYIGWEVAPTDYSNHPLGQDALPIIFKWYKVAVIFSTTIFLITWVVWPFPMYRNWVWGKSFFTGWVVVAIFWNFLAFVCVCIFPLWNGRHTLYKVFNGLYQDIFHRKRKE</sequence>
<evidence type="ECO:0000313" key="12">
    <source>
        <dbReference type="Proteomes" id="UP000256601"/>
    </source>
</evidence>
<evidence type="ECO:0000256" key="3">
    <source>
        <dbReference type="ARBA" id="ARBA00022692"/>
    </source>
</evidence>
<feature type="region of interest" description="Disordered" evidence="7">
    <location>
        <begin position="540"/>
        <end position="579"/>
    </location>
</feature>
<dbReference type="InterPro" id="IPR031155">
    <property type="entry name" value="DUR"/>
</dbReference>
<dbReference type="Pfam" id="PF00474">
    <property type="entry name" value="SSF"/>
    <property type="match status" value="1"/>
</dbReference>
<gene>
    <name evidence="10" type="ORF">B0I71DRAFT_128909</name>
    <name evidence="9" type="ORF">YALI1_E33888g</name>
</gene>
<dbReference type="OrthoDB" id="6132759at2759"/>
<dbReference type="EMBL" id="KZ858961">
    <property type="protein sequence ID" value="RDW27512.1"/>
    <property type="molecule type" value="Genomic_DNA"/>
</dbReference>
<name>A0A1D8NKC5_YARLL</name>
<feature type="transmembrane region" description="Helical" evidence="8">
    <location>
        <begin position="12"/>
        <end position="29"/>
    </location>
</feature>
<evidence type="ECO:0000313" key="11">
    <source>
        <dbReference type="Proteomes" id="UP000182444"/>
    </source>
</evidence>
<feature type="transmembrane region" description="Helical" evidence="8">
    <location>
        <begin position="637"/>
        <end position="658"/>
    </location>
</feature>
<dbReference type="CDD" id="cd11476">
    <property type="entry name" value="SLC5sbd_DUR3"/>
    <property type="match status" value="1"/>
</dbReference>
<feature type="transmembrane region" description="Helical" evidence="8">
    <location>
        <begin position="253"/>
        <end position="275"/>
    </location>
</feature>
<dbReference type="EMBL" id="CP017557">
    <property type="protein sequence ID" value="AOW06095.1"/>
    <property type="molecule type" value="Genomic_DNA"/>
</dbReference>
<evidence type="ECO:0000256" key="7">
    <source>
        <dbReference type="SAM" id="MobiDB-lite"/>
    </source>
</evidence>
<dbReference type="OMA" id="VWWGASA"/>
<reference evidence="10 12" key="2">
    <citation type="submission" date="2018-07" db="EMBL/GenBank/DDBJ databases">
        <title>Draft Genome Assemblies for Five Robust Yarrowia lipolytica Strains Exhibiting High Lipid Production and Pentose Sugar Utilization and Sugar Alcohol Secretion from Undetoxified Lignocellulosic Biomass Hydrolysates.</title>
        <authorList>
            <consortium name="DOE Joint Genome Institute"/>
            <person name="Walker C."/>
            <person name="Ryu S."/>
            <person name="Na H."/>
            <person name="Zane M."/>
            <person name="LaButti K."/>
            <person name="Lipzen A."/>
            <person name="Haridas S."/>
            <person name="Barry K."/>
            <person name="Grigoriev I.V."/>
            <person name="Quarterman J."/>
            <person name="Slininger P."/>
            <person name="Dien B."/>
            <person name="Trinh C.T."/>
        </authorList>
    </citation>
    <scope>NUCLEOTIDE SEQUENCE [LARGE SCALE GENOMIC DNA]</scope>
    <source>
        <strain evidence="10 12">YB392</strain>
    </source>
</reference>
<reference evidence="9 11" key="1">
    <citation type="journal article" date="2016" name="PLoS ONE">
        <title>Sequence Assembly of Yarrowia lipolytica Strain W29/CLIB89 Shows Transposable Element Diversity.</title>
        <authorList>
            <person name="Magnan C."/>
            <person name="Yu J."/>
            <person name="Chang I."/>
            <person name="Jahn E."/>
            <person name="Kanomata Y."/>
            <person name="Wu J."/>
            <person name="Zeller M."/>
            <person name="Oakes M."/>
            <person name="Baldi P."/>
            <person name="Sandmeyer S."/>
        </authorList>
    </citation>
    <scope>NUCLEOTIDE SEQUENCE [LARGE SCALE GENOMIC DNA]</scope>
    <source>
        <strain evidence="9">CLIB89</strain>
        <strain evidence="11">CLIB89(W29)</strain>
    </source>
</reference>
<feature type="transmembrane region" description="Helical" evidence="8">
    <location>
        <begin position="670"/>
        <end position="695"/>
    </location>
</feature>
<evidence type="ECO:0000256" key="5">
    <source>
        <dbReference type="ARBA" id="ARBA00023136"/>
    </source>
</evidence>
<evidence type="ECO:0000256" key="1">
    <source>
        <dbReference type="ARBA" id="ARBA00004141"/>
    </source>
</evidence>
<evidence type="ECO:0000256" key="4">
    <source>
        <dbReference type="ARBA" id="ARBA00022989"/>
    </source>
</evidence>
<accession>A0A1D8NKC5</accession>
<dbReference type="InterPro" id="IPR001734">
    <property type="entry name" value="Na/solute_symporter"/>
</dbReference>
<evidence type="ECO:0000313" key="9">
    <source>
        <dbReference type="EMBL" id="AOW06095.1"/>
    </source>
</evidence>
<dbReference type="Proteomes" id="UP000256601">
    <property type="component" value="Unassembled WGS sequence"/>
</dbReference>
<feature type="compositionally biased region" description="Basic and acidic residues" evidence="7">
    <location>
        <begin position="564"/>
        <end position="579"/>
    </location>
</feature>
<feature type="transmembrane region" description="Helical" evidence="8">
    <location>
        <begin position="159"/>
        <end position="183"/>
    </location>
</feature>
<evidence type="ECO:0000256" key="2">
    <source>
        <dbReference type="ARBA" id="ARBA00006434"/>
    </source>
</evidence>
<dbReference type="Gene3D" id="1.20.1730.10">
    <property type="entry name" value="Sodium/glucose cotransporter"/>
    <property type="match status" value="1"/>
</dbReference>
<comment type="subcellular location">
    <subcellularLocation>
        <location evidence="1">Membrane</location>
        <topology evidence="1">Multi-pass membrane protein</topology>
    </subcellularLocation>
</comment>
<dbReference type="AlphaFoldDB" id="A0A1D8NKC5"/>
<feature type="transmembrane region" description="Helical" evidence="8">
    <location>
        <begin position="287"/>
        <end position="312"/>
    </location>
</feature>
<feature type="transmembrane region" description="Helical" evidence="8">
    <location>
        <begin position="90"/>
        <end position="110"/>
    </location>
</feature>
<dbReference type="PANTHER" id="PTHR46154">
    <property type="match status" value="1"/>
</dbReference>
<comment type="similarity">
    <text evidence="2 6">Belongs to the sodium:solute symporter (SSF) (TC 2.A.21) family.</text>
</comment>
<feature type="transmembrane region" description="Helical" evidence="8">
    <location>
        <begin position="395"/>
        <end position="421"/>
    </location>
</feature>
<dbReference type="GeneID" id="2911623"/>
<protein>
    <submittedName>
        <fullName evidence="9">Uncharacterized protein</fullName>
    </submittedName>
</protein>
<dbReference type="VEuPathDB" id="FungiDB:YALI1_E33888g"/>
<evidence type="ECO:0000313" key="10">
    <source>
        <dbReference type="EMBL" id="RDW27512.1"/>
    </source>
</evidence>
<evidence type="ECO:0000256" key="8">
    <source>
        <dbReference type="SAM" id="Phobius"/>
    </source>
</evidence>
<feature type="transmembrane region" description="Helical" evidence="8">
    <location>
        <begin position="195"/>
        <end position="214"/>
    </location>
</feature>
<dbReference type="RefSeq" id="XP_504516.1">
    <property type="nucleotide sequence ID" value="XM_504516.1"/>
</dbReference>
<dbReference type="VEuPathDB" id="FungiDB:YALI0_E28622g"/>
<dbReference type="GO" id="GO:0015204">
    <property type="term" value="F:urea transmembrane transporter activity"/>
    <property type="evidence" value="ECO:0007669"/>
    <property type="project" value="InterPro"/>
</dbReference>
<keyword evidence="4 8" id="KW-1133">Transmembrane helix</keyword>
<evidence type="ECO:0000256" key="6">
    <source>
        <dbReference type="RuleBase" id="RU362091"/>
    </source>
</evidence>
<dbReference type="PROSITE" id="PS50283">
    <property type="entry name" value="NA_SOLUT_SYMP_3"/>
    <property type="match status" value="1"/>
</dbReference>
<feature type="transmembrane region" description="Helical" evidence="8">
    <location>
        <begin position="50"/>
        <end position="70"/>
    </location>
</feature>
<feature type="transmembrane region" description="Helical" evidence="8">
    <location>
        <begin position="456"/>
        <end position="475"/>
    </location>
</feature>
<dbReference type="eggNOG" id="KOG2348">
    <property type="taxonomic scope" value="Eukaryota"/>
</dbReference>
<dbReference type="PANTHER" id="PTHR46154:SF3">
    <property type="entry name" value="DUR32P"/>
    <property type="match status" value="1"/>
</dbReference>
<organism evidence="9 11">
    <name type="scientific">Yarrowia lipolytica</name>
    <name type="common">Candida lipolytica</name>
    <dbReference type="NCBI Taxonomy" id="4952"/>
    <lineage>
        <taxon>Eukaryota</taxon>
        <taxon>Fungi</taxon>
        <taxon>Dikarya</taxon>
        <taxon>Ascomycota</taxon>
        <taxon>Saccharomycotina</taxon>
        <taxon>Dipodascomycetes</taxon>
        <taxon>Dipodascales</taxon>
        <taxon>Dipodascales incertae sedis</taxon>
        <taxon>Yarrowia</taxon>
    </lineage>
</organism>
<feature type="transmembrane region" description="Helical" evidence="8">
    <location>
        <begin position="495"/>
        <end position="515"/>
    </location>
</feature>
<feature type="compositionally biased region" description="Basic and acidic residues" evidence="7">
    <location>
        <begin position="540"/>
        <end position="557"/>
    </location>
</feature>
<dbReference type="GO" id="GO:0005886">
    <property type="term" value="C:plasma membrane"/>
    <property type="evidence" value="ECO:0007669"/>
    <property type="project" value="TreeGrafter"/>
</dbReference>
<keyword evidence="5 8" id="KW-0472">Membrane</keyword>
<proteinExistence type="inferred from homology"/>
<dbReference type="InterPro" id="IPR038377">
    <property type="entry name" value="Na/Glc_symporter_sf"/>
</dbReference>
<feature type="transmembrane region" description="Helical" evidence="8">
    <location>
        <begin position="130"/>
        <end position="153"/>
    </location>
</feature>
<dbReference type="KEGG" id="yli:2911623"/>
<dbReference type="Proteomes" id="UP000182444">
    <property type="component" value="Chromosome 1E"/>
</dbReference>
<feature type="transmembrane region" description="Helical" evidence="8">
    <location>
        <begin position="427"/>
        <end position="449"/>
    </location>
</feature>
<keyword evidence="3 8" id="KW-0812">Transmembrane</keyword>